<dbReference type="Proteomes" id="UP001190926">
    <property type="component" value="Unassembled WGS sequence"/>
</dbReference>
<dbReference type="InterPro" id="IPR025322">
    <property type="entry name" value="PADRE_dom"/>
</dbReference>
<dbReference type="EMBL" id="SDAM02001264">
    <property type="protein sequence ID" value="KAH6822459.1"/>
    <property type="molecule type" value="Genomic_DNA"/>
</dbReference>
<dbReference type="AlphaFoldDB" id="A0AAD4P0V2"/>
<proteinExistence type="predicted"/>
<gene>
    <name evidence="1" type="ORF">C2S53_007786</name>
</gene>
<dbReference type="Pfam" id="PF14009">
    <property type="entry name" value="PADRE"/>
    <property type="match status" value="1"/>
</dbReference>
<organism evidence="1 2">
    <name type="scientific">Perilla frutescens var. hirtella</name>
    <name type="common">Perilla citriodora</name>
    <name type="synonym">Perilla setoyensis</name>
    <dbReference type="NCBI Taxonomy" id="608512"/>
    <lineage>
        <taxon>Eukaryota</taxon>
        <taxon>Viridiplantae</taxon>
        <taxon>Streptophyta</taxon>
        <taxon>Embryophyta</taxon>
        <taxon>Tracheophyta</taxon>
        <taxon>Spermatophyta</taxon>
        <taxon>Magnoliopsida</taxon>
        <taxon>eudicotyledons</taxon>
        <taxon>Gunneridae</taxon>
        <taxon>Pentapetalae</taxon>
        <taxon>asterids</taxon>
        <taxon>lamiids</taxon>
        <taxon>Lamiales</taxon>
        <taxon>Lamiaceae</taxon>
        <taxon>Nepetoideae</taxon>
        <taxon>Elsholtzieae</taxon>
        <taxon>Perilla</taxon>
    </lineage>
</organism>
<evidence type="ECO:0000313" key="1">
    <source>
        <dbReference type="EMBL" id="KAH6822459.1"/>
    </source>
</evidence>
<sequence>MGNYVSCAFVAPKLRSPKSARVILPSGEIRQFRQPVKAAEIMLDAPNFFLVNSRSLTIGRRFSPLAADEDLEFGNLYVMFPIRRANSVVTAADVAVFLMAASSAPKRITGASYVKISPEAEAAKVTAAETASFPADDTCENGRFGLSLDGLAPEFQYRLSVCRSKRPGLDTILEEPIFSR</sequence>
<comment type="caution">
    <text evidence="1">The sequence shown here is derived from an EMBL/GenBank/DDBJ whole genome shotgun (WGS) entry which is preliminary data.</text>
</comment>
<accession>A0AAD4P0V2</accession>
<protein>
    <submittedName>
        <fullName evidence="1">Uncharacterized protein</fullName>
    </submittedName>
</protein>
<evidence type="ECO:0000313" key="2">
    <source>
        <dbReference type="Proteomes" id="UP001190926"/>
    </source>
</evidence>
<keyword evidence="2" id="KW-1185">Reference proteome</keyword>
<dbReference type="PANTHER" id="PTHR33052">
    <property type="entry name" value="DUF4228 DOMAIN PROTEIN-RELATED"/>
    <property type="match status" value="1"/>
</dbReference>
<name>A0AAD4P0V2_PERFH</name>
<reference evidence="1 2" key="1">
    <citation type="journal article" date="2021" name="Nat. Commun.">
        <title>Incipient diploidization of the medicinal plant Perilla within 10,000 years.</title>
        <authorList>
            <person name="Zhang Y."/>
            <person name="Shen Q."/>
            <person name="Leng L."/>
            <person name="Zhang D."/>
            <person name="Chen S."/>
            <person name="Shi Y."/>
            <person name="Ning Z."/>
            <person name="Chen S."/>
        </authorList>
    </citation>
    <scope>NUCLEOTIDE SEQUENCE [LARGE SCALE GENOMIC DNA]</scope>
    <source>
        <strain evidence="2">cv. PC099</strain>
    </source>
</reference>